<gene>
    <name evidence="1" type="ORF">EV420DRAFT_1316250</name>
</gene>
<evidence type="ECO:0000313" key="1">
    <source>
        <dbReference type="EMBL" id="KAK0439288.1"/>
    </source>
</evidence>
<proteinExistence type="predicted"/>
<evidence type="ECO:0000313" key="2">
    <source>
        <dbReference type="Proteomes" id="UP001175211"/>
    </source>
</evidence>
<sequence>MPIHRILENCITQNYDFGTAYAYLRHDWIKSTIPRFTSEVDLKTPQNIIVNGLIHEKDGSPRRVWDLYANRVVPYWITYKMPWGISHAWMDENDRVQVWTPINQEEWPVPIPKDADLALIRIEMLNLGAELVWLDVLCLRQPGGRGEHLRRDEWKVDVPTIGFVYQNLSNSEVVCYFSGLGRPLSLKAGDFESKLCWFNRAWTLQEITEKPIICGGTGDNVMMEEDVRMRFNQQLGSLQHMAKHGSMFDVLSEMRKRVSTKPLDKVAGLANICCFWSIPIYREDQSDEEAWTALVNAMLVDKRAELLFFYPEPGDGSICWRPSWKQVMTKTLPSAQRYRGVKGGVGWAENVDLYEGPCIDLGDVQGLSNGPQGGMPREGRLIIKDHTGTLQTIKIIAEHEFPIPDGPYTLIGGDAGYNRFSEDYQDFEMMYWVIGWYKPHHRFEKLSVFNIADIEGQRMLKQLGVADRRVETILA</sequence>
<organism evidence="1 2">
    <name type="scientific">Armillaria tabescens</name>
    <name type="common">Ringless honey mushroom</name>
    <name type="synonym">Agaricus tabescens</name>
    <dbReference type="NCBI Taxonomy" id="1929756"/>
    <lineage>
        <taxon>Eukaryota</taxon>
        <taxon>Fungi</taxon>
        <taxon>Dikarya</taxon>
        <taxon>Basidiomycota</taxon>
        <taxon>Agaricomycotina</taxon>
        <taxon>Agaricomycetes</taxon>
        <taxon>Agaricomycetidae</taxon>
        <taxon>Agaricales</taxon>
        <taxon>Marasmiineae</taxon>
        <taxon>Physalacriaceae</taxon>
        <taxon>Desarmillaria</taxon>
    </lineage>
</organism>
<evidence type="ECO:0008006" key="3">
    <source>
        <dbReference type="Google" id="ProtNLM"/>
    </source>
</evidence>
<dbReference type="GeneID" id="85352228"/>
<keyword evidence="2" id="KW-1185">Reference proteome</keyword>
<dbReference type="RefSeq" id="XP_060323219.1">
    <property type="nucleotide sequence ID" value="XM_060468680.1"/>
</dbReference>
<comment type="caution">
    <text evidence="1">The sequence shown here is derived from an EMBL/GenBank/DDBJ whole genome shotgun (WGS) entry which is preliminary data.</text>
</comment>
<protein>
    <recommendedName>
        <fullName evidence="3">Heterokaryon incompatibility domain-containing protein</fullName>
    </recommendedName>
</protein>
<reference evidence="1" key="1">
    <citation type="submission" date="2023-06" db="EMBL/GenBank/DDBJ databases">
        <authorList>
            <consortium name="Lawrence Berkeley National Laboratory"/>
            <person name="Ahrendt S."/>
            <person name="Sahu N."/>
            <person name="Indic B."/>
            <person name="Wong-Bajracharya J."/>
            <person name="Merenyi Z."/>
            <person name="Ke H.-M."/>
            <person name="Monk M."/>
            <person name="Kocsube S."/>
            <person name="Drula E."/>
            <person name="Lipzen A."/>
            <person name="Balint B."/>
            <person name="Henrissat B."/>
            <person name="Andreopoulos B."/>
            <person name="Martin F.M."/>
            <person name="Harder C.B."/>
            <person name="Rigling D."/>
            <person name="Ford K.L."/>
            <person name="Foster G.D."/>
            <person name="Pangilinan J."/>
            <person name="Papanicolaou A."/>
            <person name="Barry K."/>
            <person name="LaButti K."/>
            <person name="Viragh M."/>
            <person name="Koriabine M."/>
            <person name="Yan M."/>
            <person name="Riley R."/>
            <person name="Champramary S."/>
            <person name="Plett K.L."/>
            <person name="Tsai I.J."/>
            <person name="Slot J."/>
            <person name="Sipos G."/>
            <person name="Plett J."/>
            <person name="Nagy L.G."/>
            <person name="Grigoriev I.V."/>
        </authorList>
    </citation>
    <scope>NUCLEOTIDE SEQUENCE</scope>
    <source>
        <strain evidence="1">CCBAS 213</strain>
    </source>
</reference>
<dbReference type="EMBL" id="JAUEPS010000087">
    <property type="protein sequence ID" value="KAK0439288.1"/>
    <property type="molecule type" value="Genomic_DNA"/>
</dbReference>
<accession>A0AA39JET4</accession>
<dbReference type="AlphaFoldDB" id="A0AA39JET4"/>
<name>A0AA39JET4_ARMTA</name>
<dbReference type="Proteomes" id="UP001175211">
    <property type="component" value="Unassembled WGS sequence"/>
</dbReference>